<dbReference type="RefSeq" id="WP_075472334.1">
    <property type="nucleotide sequence ID" value="NZ_CP135003.1"/>
</dbReference>
<dbReference type="Proteomes" id="UP000243633">
    <property type="component" value="Chromosome 1"/>
</dbReference>
<dbReference type="UniPathway" id="UPA00115">
    <property type="reaction ID" value="UER00414"/>
</dbReference>
<dbReference type="EMBL" id="LN890285">
    <property type="protein sequence ID" value="CUR53044.1"/>
    <property type="molecule type" value="Genomic_DNA"/>
</dbReference>
<dbReference type="GO" id="GO:0005829">
    <property type="term" value="C:cytosol"/>
    <property type="evidence" value="ECO:0007669"/>
    <property type="project" value="TreeGrafter"/>
</dbReference>
<organism evidence="9 10">
    <name type="scientific">Buchnera aphidicola subsp. Tuberolachnus salignus</name>
    <dbReference type="NCBI Taxonomy" id="98804"/>
    <lineage>
        <taxon>Bacteria</taxon>
        <taxon>Pseudomonadati</taxon>
        <taxon>Pseudomonadota</taxon>
        <taxon>Gammaproteobacteria</taxon>
        <taxon>Enterobacterales</taxon>
        <taxon>Erwiniaceae</taxon>
        <taxon>Buchnera</taxon>
    </lineage>
</organism>
<dbReference type="GO" id="GO:0004801">
    <property type="term" value="F:transaldolase activity"/>
    <property type="evidence" value="ECO:0007669"/>
    <property type="project" value="UniProtKB-EC"/>
</dbReference>
<evidence type="ECO:0000256" key="2">
    <source>
        <dbReference type="ARBA" id="ARBA00004857"/>
    </source>
</evidence>
<dbReference type="GO" id="GO:0006098">
    <property type="term" value="P:pentose-phosphate shunt"/>
    <property type="evidence" value="ECO:0007669"/>
    <property type="project" value="UniProtKB-UniPathway"/>
</dbReference>
<dbReference type="PROSITE" id="PS01054">
    <property type="entry name" value="TRANSALDOLASE_1"/>
    <property type="match status" value="1"/>
</dbReference>
<evidence type="ECO:0000256" key="7">
    <source>
        <dbReference type="ARBA" id="ARBA00023270"/>
    </source>
</evidence>
<evidence type="ECO:0000256" key="1">
    <source>
        <dbReference type="ARBA" id="ARBA00003518"/>
    </source>
</evidence>
<dbReference type="PATRIC" id="fig|98804.3.peg.53"/>
<keyword evidence="10" id="KW-1185">Reference proteome</keyword>
<dbReference type="InterPro" id="IPR013785">
    <property type="entry name" value="Aldolase_TIM"/>
</dbReference>
<comment type="catalytic activity">
    <reaction evidence="8">
        <text>D-sedoheptulose 7-phosphate + D-glyceraldehyde 3-phosphate = D-erythrose 4-phosphate + beta-D-fructose 6-phosphate</text>
        <dbReference type="Rhea" id="RHEA:17053"/>
        <dbReference type="ChEBI" id="CHEBI:16897"/>
        <dbReference type="ChEBI" id="CHEBI:57483"/>
        <dbReference type="ChEBI" id="CHEBI:57634"/>
        <dbReference type="ChEBI" id="CHEBI:59776"/>
        <dbReference type="EC" id="2.2.1.2"/>
    </reaction>
</comment>
<dbReference type="PANTHER" id="PTHR10683">
    <property type="entry name" value="TRANSALDOLASE"/>
    <property type="match status" value="1"/>
</dbReference>
<dbReference type="InterPro" id="IPR001585">
    <property type="entry name" value="TAL/FSA"/>
</dbReference>
<name>A0A160SXX4_BUCTT</name>
<gene>
    <name evidence="9" type="primary">talA</name>
    <name evidence="9" type="ORF">BTSPAZIEG_0061</name>
</gene>
<dbReference type="SUPFAM" id="SSF51569">
    <property type="entry name" value="Aldolase"/>
    <property type="match status" value="1"/>
</dbReference>
<dbReference type="PANTHER" id="PTHR10683:SF18">
    <property type="entry name" value="TRANSALDOLASE"/>
    <property type="match status" value="1"/>
</dbReference>
<evidence type="ECO:0000256" key="6">
    <source>
        <dbReference type="ARBA" id="ARBA00023126"/>
    </source>
</evidence>
<dbReference type="GO" id="GO:0005975">
    <property type="term" value="P:carbohydrate metabolic process"/>
    <property type="evidence" value="ECO:0007669"/>
    <property type="project" value="InterPro"/>
</dbReference>
<dbReference type="STRING" id="98804.BTSPAZIEG_0061"/>
<reference evidence="10" key="1">
    <citation type="submission" date="2015-10" db="EMBL/GenBank/DDBJ databases">
        <authorList>
            <person name="Manzano-Marin A."/>
            <person name="Manzano-Marin A."/>
        </authorList>
    </citation>
    <scope>NUCLEOTIDE SEQUENCE [LARGE SCALE GENOMIC DNA]</scope>
    <source>
        <strain evidence="10">BTs</strain>
    </source>
</reference>
<comment type="similarity">
    <text evidence="3">Belongs to the transaldolase family. Type 1 subfamily.</text>
</comment>
<proteinExistence type="inferred from homology"/>
<dbReference type="Pfam" id="PF00923">
    <property type="entry name" value="TAL_FSA"/>
    <property type="match status" value="1"/>
</dbReference>
<dbReference type="Gene3D" id="3.20.20.70">
    <property type="entry name" value="Aldolase class I"/>
    <property type="match status" value="1"/>
</dbReference>
<comment type="function">
    <text evidence="1">Transaldolase is important for the balance of metabolites in the pentose-phosphate pathway.</text>
</comment>
<evidence type="ECO:0000313" key="10">
    <source>
        <dbReference type="Proteomes" id="UP000243633"/>
    </source>
</evidence>
<dbReference type="InterPro" id="IPR018225">
    <property type="entry name" value="Transaldolase_AS"/>
</dbReference>
<dbReference type="CDD" id="cd00957">
    <property type="entry name" value="Transaldolase_TalAB"/>
    <property type="match status" value="1"/>
</dbReference>
<dbReference type="PROSITE" id="PS00958">
    <property type="entry name" value="TRANSALDOLASE_2"/>
    <property type="match status" value="1"/>
</dbReference>
<keyword evidence="6" id="KW-0570">Pentose shunt</keyword>
<evidence type="ECO:0000313" key="9">
    <source>
        <dbReference type="EMBL" id="CUR53044.1"/>
    </source>
</evidence>
<evidence type="ECO:0000256" key="4">
    <source>
        <dbReference type="ARBA" id="ARBA00013151"/>
    </source>
</evidence>
<keyword evidence="7" id="KW-0704">Schiff base</keyword>
<dbReference type="AlphaFoldDB" id="A0A160SXX4"/>
<evidence type="ECO:0000256" key="5">
    <source>
        <dbReference type="ARBA" id="ARBA00022679"/>
    </source>
</evidence>
<accession>A0A160SXX4</accession>
<evidence type="ECO:0000256" key="3">
    <source>
        <dbReference type="ARBA" id="ARBA00008012"/>
    </source>
</evidence>
<dbReference type="InterPro" id="IPR004730">
    <property type="entry name" value="Transaldolase_1"/>
</dbReference>
<sequence length="318" mass="35900">MNKLESLKKHSTIVVDSGDFDQISKYKPSDATTNPSLILTSILSKKNNVILEKSLKYARLQGGSHKKKIINASDMITVLIGKEISKKIPGYVSTEINSEFSFNIDQCVRKAQKIINLYNNIGVHKSRILIKLAATWEGVKAAEILKKSDILCNLTLIFSFAQARICAESKVFLISPFVGRISDWFLKNDIDKKKSLIIDHGVLALKKIFYYYKKNNYSTIIMGASFRNVDQILSIAGCEKITISPVLLNILKKSNGLVPIKLKECNLSKNIVQPTALEESEFRWLHNQDMMAVEKLAEGIRKFYIDQNSLDLLISQKL</sequence>
<evidence type="ECO:0000256" key="8">
    <source>
        <dbReference type="ARBA" id="ARBA00048810"/>
    </source>
</evidence>
<protein>
    <recommendedName>
        <fullName evidence="4">transaldolase</fullName>
        <ecNumber evidence="4">2.2.1.2</ecNumber>
    </recommendedName>
</protein>
<dbReference type="OrthoDB" id="9809101at2"/>
<comment type="pathway">
    <text evidence="2">Carbohydrate degradation; pentose phosphate pathway; D-glyceraldehyde 3-phosphate and beta-D-fructose 6-phosphate from D-ribose 5-phosphate and D-xylulose 5-phosphate (non-oxidative stage): step 2/3.</text>
</comment>
<dbReference type="EC" id="2.2.1.2" evidence="4"/>
<keyword evidence="5 9" id="KW-0808">Transferase</keyword>